<protein>
    <submittedName>
        <fullName evidence="2">N-acetyltransferase</fullName>
    </submittedName>
</protein>
<gene>
    <name evidence="2" type="ORF">EBB54_23895</name>
</gene>
<evidence type="ECO:0000259" key="1">
    <source>
        <dbReference type="Pfam" id="PF13302"/>
    </source>
</evidence>
<comment type="caution">
    <text evidence="2">The sequence shown here is derived from an EMBL/GenBank/DDBJ whole genome shotgun (WGS) entry which is preliminary data.</text>
</comment>
<dbReference type="EMBL" id="RHJS01000002">
    <property type="protein sequence ID" value="RRK35504.1"/>
    <property type="molecule type" value="Genomic_DNA"/>
</dbReference>
<evidence type="ECO:0000313" key="3">
    <source>
        <dbReference type="Proteomes" id="UP000274920"/>
    </source>
</evidence>
<keyword evidence="2" id="KW-0808">Transferase</keyword>
<dbReference type="InterPro" id="IPR000182">
    <property type="entry name" value="GNAT_dom"/>
</dbReference>
<proteinExistence type="predicted"/>
<keyword evidence="3" id="KW-1185">Reference proteome</keyword>
<sequence length="182" mass="21450">MDVFTICPEYETGHFKIRKLEAEDAEGLFSCYSDPEAARFFNGDCCGDDFYYTDKDKFRGCVEYWLSRYEAKDFVRWSVLDRKTGLLIGTMEVCPSLKYAVDGKQMGILRIDLKSEYERLPVLRELMDVLICHIYEDFEVASILMKIQKDAGERQKLIKEYQFVAAREECNISLEDYYIRYC</sequence>
<dbReference type="InterPro" id="IPR016181">
    <property type="entry name" value="Acyl_CoA_acyltransferase"/>
</dbReference>
<dbReference type="Pfam" id="PF13302">
    <property type="entry name" value="Acetyltransf_3"/>
    <property type="match status" value="1"/>
</dbReference>
<dbReference type="SUPFAM" id="SSF55729">
    <property type="entry name" value="Acyl-CoA N-acyltransferases (Nat)"/>
    <property type="match status" value="1"/>
</dbReference>
<dbReference type="AlphaFoldDB" id="A0A426DS42"/>
<dbReference type="Proteomes" id="UP000274920">
    <property type="component" value="Unassembled WGS sequence"/>
</dbReference>
<dbReference type="GO" id="GO:0016747">
    <property type="term" value="F:acyltransferase activity, transferring groups other than amino-acyl groups"/>
    <property type="evidence" value="ECO:0007669"/>
    <property type="project" value="InterPro"/>
</dbReference>
<organism evidence="2 3">
    <name type="scientific">Schaedlerella arabinosiphila</name>
    <dbReference type="NCBI Taxonomy" id="2044587"/>
    <lineage>
        <taxon>Bacteria</taxon>
        <taxon>Bacillati</taxon>
        <taxon>Bacillota</taxon>
        <taxon>Clostridia</taxon>
        <taxon>Lachnospirales</taxon>
        <taxon>Lachnospiraceae</taxon>
        <taxon>Schaedlerella</taxon>
    </lineage>
</organism>
<reference evidence="2" key="1">
    <citation type="submission" date="2018-10" db="EMBL/GenBank/DDBJ databases">
        <title>Schaedlerella arabinophila gen. nov. sp. nov., isolated from the mouse intestinal tract and comparative analysis with the genome of the closely related altered Schaedler flora strain ASF502.</title>
        <authorList>
            <person name="Miyake S."/>
            <person name="Soh M."/>
            <person name="Seedorf H."/>
        </authorList>
    </citation>
    <scope>NUCLEOTIDE SEQUENCE [LARGE SCALE GENOMIC DNA]</scope>
    <source>
        <strain evidence="2">DSM 106076</strain>
    </source>
</reference>
<accession>A0A426DS42</accession>
<dbReference type="Gene3D" id="3.40.630.30">
    <property type="match status" value="1"/>
</dbReference>
<name>A0A426DS42_9FIRM</name>
<evidence type="ECO:0000313" key="2">
    <source>
        <dbReference type="EMBL" id="RRK35504.1"/>
    </source>
</evidence>
<feature type="domain" description="N-acetyltransferase" evidence="1">
    <location>
        <begin position="16"/>
        <end position="150"/>
    </location>
</feature>